<keyword evidence="1" id="KW-0285">Flavoprotein</keyword>
<reference evidence="5" key="1">
    <citation type="submission" date="2024-07" db="EMBL/GenBank/DDBJ databases">
        <title>Two chromosome-level genome assemblies of Korean endemic species Abeliophyllum distichum and Forsythia ovata (Oleaceae).</title>
        <authorList>
            <person name="Jang H."/>
        </authorList>
    </citation>
    <scope>NUCLEOTIDE SEQUENCE [LARGE SCALE GENOMIC DNA]</scope>
</reference>
<keyword evidence="5" id="KW-1185">Reference proteome</keyword>
<organism evidence="4 5">
    <name type="scientific">Forsythia ovata</name>
    <dbReference type="NCBI Taxonomy" id="205694"/>
    <lineage>
        <taxon>Eukaryota</taxon>
        <taxon>Viridiplantae</taxon>
        <taxon>Streptophyta</taxon>
        <taxon>Embryophyta</taxon>
        <taxon>Tracheophyta</taxon>
        <taxon>Spermatophyta</taxon>
        <taxon>Magnoliopsida</taxon>
        <taxon>eudicotyledons</taxon>
        <taxon>Gunneridae</taxon>
        <taxon>Pentapetalae</taxon>
        <taxon>asterids</taxon>
        <taxon>lamiids</taxon>
        <taxon>Lamiales</taxon>
        <taxon>Oleaceae</taxon>
        <taxon>Forsythieae</taxon>
        <taxon>Forsythia</taxon>
    </lineage>
</organism>
<dbReference type="GO" id="GO:0016491">
    <property type="term" value="F:oxidoreductase activity"/>
    <property type="evidence" value="ECO:0007669"/>
    <property type="project" value="UniProtKB-KW"/>
</dbReference>
<evidence type="ECO:0000313" key="4">
    <source>
        <dbReference type="EMBL" id="KAL2554287.1"/>
    </source>
</evidence>
<dbReference type="EMBL" id="JBFOLJ010000002">
    <property type="protein sequence ID" value="KAL2554287.1"/>
    <property type="molecule type" value="Genomic_DNA"/>
</dbReference>
<name>A0ABD1WX62_9LAMI</name>
<protein>
    <submittedName>
        <fullName evidence="4">Pyridine nucleotide-disulfide oxidoreductase domain-containing protein</fullName>
    </submittedName>
</protein>
<dbReference type="PANTHER" id="PTHR43557:SF5">
    <property type="entry name" value="MONODEHYDROASCORBATE REDUCTASE 1, PEROXISOMAL"/>
    <property type="match status" value="1"/>
</dbReference>
<evidence type="ECO:0000256" key="1">
    <source>
        <dbReference type="ARBA" id="ARBA00022630"/>
    </source>
</evidence>
<comment type="caution">
    <text evidence="4">The sequence shown here is derived from an EMBL/GenBank/DDBJ whole genome shotgun (WGS) entry which is preliminary data.</text>
</comment>
<dbReference type="InterPro" id="IPR050446">
    <property type="entry name" value="FAD-oxidoreductase/Apoptosis"/>
</dbReference>
<dbReference type="SUPFAM" id="SSF51905">
    <property type="entry name" value="FAD/NAD(P)-binding domain"/>
    <property type="match status" value="1"/>
</dbReference>
<gene>
    <name evidence="4" type="ORF">Fot_07906</name>
</gene>
<dbReference type="PANTHER" id="PTHR43557">
    <property type="entry name" value="APOPTOSIS-INDUCING FACTOR 1"/>
    <property type="match status" value="1"/>
</dbReference>
<evidence type="ECO:0000256" key="2">
    <source>
        <dbReference type="ARBA" id="ARBA00022827"/>
    </source>
</evidence>
<keyword evidence="3" id="KW-0560">Oxidoreductase</keyword>
<dbReference type="Gene3D" id="3.50.50.60">
    <property type="entry name" value="FAD/NAD(P)-binding domain"/>
    <property type="match status" value="1"/>
</dbReference>
<accession>A0ABD1WX62</accession>
<sequence>MAEKAFKYVILGGGVAAGYAAREFANQGVNPGELAILSKEAVAPYERPALSKAYLFPEVLVYELQRILAPLMNAGNLYVDKAHKLDPTFYMHMSSFVNQPQIDHQNRD</sequence>
<dbReference type="InterPro" id="IPR036188">
    <property type="entry name" value="FAD/NAD-bd_sf"/>
</dbReference>
<dbReference type="Proteomes" id="UP001604277">
    <property type="component" value="Unassembled WGS sequence"/>
</dbReference>
<proteinExistence type="predicted"/>
<keyword evidence="2" id="KW-0274">FAD</keyword>
<evidence type="ECO:0000313" key="5">
    <source>
        <dbReference type="Proteomes" id="UP001604277"/>
    </source>
</evidence>
<evidence type="ECO:0000256" key="3">
    <source>
        <dbReference type="ARBA" id="ARBA00023002"/>
    </source>
</evidence>
<dbReference type="AlphaFoldDB" id="A0ABD1WX62"/>